<feature type="compositionally biased region" description="Basic and acidic residues" evidence="1">
    <location>
        <begin position="1086"/>
        <end position="1107"/>
    </location>
</feature>
<dbReference type="PRINTS" id="PR00625">
    <property type="entry name" value="JDOMAIN"/>
</dbReference>
<proteinExistence type="predicted"/>
<feature type="region of interest" description="Disordered" evidence="1">
    <location>
        <begin position="1148"/>
        <end position="1168"/>
    </location>
</feature>
<dbReference type="InterPro" id="IPR001623">
    <property type="entry name" value="DnaJ_domain"/>
</dbReference>
<protein>
    <recommendedName>
        <fullName evidence="2">J domain-containing protein</fullName>
    </recommendedName>
</protein>
<feature type="region of interest" description="Disordered" evidence="1">
    <location>
        <begin position="85"/>
        <end position="108"/>
    </location>
</feature>
<evidence type="ECO:0000259" key="2">
    <source>
        <dbReference type="PROSITE" id="PS50076"/>
    </source>
</evidence>
<evidence type="ECO:0000256" key="1">
    <source>
        <dbReference type="SAM" id="MobiDB-lite"/>
    </source>
</evidence>
<dbReference type="Gene3D" id="1.25.40.10">
    <property type="entry name" value="Tetratricopeptide repeat domain"/>
    <property type="match status" value="1"/>
</dbReference>
<dbReference type="VEuPathDB" id="CryptoDB:Cvel_11204"/>
<dbReference type="Pfam" id="PF00226">
    <property type="entry name" value="DnaJ"/>
    <property type="match status" value="1"/>
</dbReference>
<sequence length="1168" mass="130955">MALVGPGALETYTGGPSRQRRRGFVTVSEPALGFFLTGSSIDELCGIYVGVRNESIVKINKDYEVLLAYRNDVAPHWSMVLVQPRQSEEQKKAARERKVEREKRRRERMRRRMSSYYGGWMDSDESESEDEDDMKKKREWLLIDTKGRDRFRHDGDTIIPGAGVSWKHLHRPTPKFQDDDDDDEDEEDKDEEEDEIQADSDDDEADYKSTKSKEDTEEDADAYKSASSSSRQPSREIEVQQEDDEDELPWQVIAILDRETVADMRHYARCYEANIRVAKSGSRLPKPSLLDLQNVPDGCWLYKVVCSGLSVHTQPERDAPVIGWKDRNEMMHVVERKGDWLRLKEQEDSYGMMRRRAGNLRAYYGLINNSADEDDEEWVFSGGDGAGKVQELSTEDLPSMEKSFEGRENTELAEMFDRPFEPMICDAEGRKEAEEHEQEKEKREDQEEIERRKRIAEAAEKYLVVALPAPDTEFPVGTSVGLEGLMKAAYNGRAGEVVAPPVEGEDGSLRQGVRIDFPDGKPSIKISVKTSNLRRLVEGEEGDLGRHARVLGLSLCMLGLVPASSEGEKDALLCRAATQTTAAESSADLGASGTASPMSGDEERDSPRALQKKSGHQVSPAIASELLECAMRAAMRDTSAENVAASSDIKNAHSCLLAAVQETHSKEAKTPTAAAAAESVVSGSSDEAMGASVEGGGDAVPIVTLSAPHEAVERGALGGRAAEAAKTAGCSQNMQKIIDAVEELRKILIDEQRRMRAEGKRGGKGNESPDALRLRLTIIRGLLRCRRDKDLALREAAAACEMHPDSAAAMFWHARCLLRVGRRTDGIKNLSKAANLASAPAEASHSPKPSDWGPDGAWAVSEAASKLTALRLMERHERRAKDAYGRGLFPVAVEEYTEAITHANALADDKWARAELHAHRAACLRRARDLPRAIADLEVSISLFPCYKRALFRHGVCSLEAEKPEGAITSFETLMGLDREWPHLLDWLVRAHAAQRRQSGDYSSRIYGADHSTDYQDREGWAQAAGEGDIAAEKDHYSVLGVSRDVTEKQLKKAYRLMSLKYHPDKEGGSTRAFQRVAEAYDTLNDPEKRQRYDDGEDLRKKRRDTDSDSEDEDDERKKKSLREEIERKYFPERYKFWPFGDPFVEKRKRQERQRQKQGKPAWWEENF</sequence>
<dbReference type="InterPro" id="IPR011990">
    <property type="entry name" value="TPR-like_helical_dom_sf"/>
</dbReference>
<dbReference type="SUPFAM" id="SSF48452">
    <property type="entry name" value="TPR-like"/>
    <property type="match status" value="1"/>
</dbReference>
<dbReference type="InterPro" id="IPR018253">
    <property type="entry name" value="DnaJ_domain_CS"/>
</dbReference>
<feature type="domain" description="J" evidence="2">
    <location>
        <begin position="1035"/>
        <end position="1097"/>
    </location>
</feature>
<feature type="compositionally biased region" description="Acidic residues" evidence="1">
    <location>
        <begin position="178"/>
        <end position="205"/>
    </location>
</feature>
<dbReference type="EMBL" id="CDMZ01005210">
    <property type="protein sequence ID" value="CEM52294.1"/>
    <property type="molecule type" value="Genomic_DNA"/>
</dbReference>
<evidence type="ECO:0000313" key="3">
    <source>
        <dbReference type="EMBL" id="CEM52294.1"/>
    </source>
</evidence>
<feature type="region of interest" description="Disordered" evidence="1">
    <location>
        <begin position="430"/>
        <end position="449"/>
    </location>
</feature>
<reference evidence="3" key="1">
    <citation type="submission" date="2014-11" db="EMBL/GenBank/DDBJ databases">
        <authorList>
            <person name="Otto D Thomas"/>
            <person name="Naeem Raeece"/>
        </authorList>
    </citation>
    <scope>NUCLEOTIDE SEQUENCE</scope>
</reference>
<dbReference type="CDD" id="cd06257">
    <property type="entry name" value="DnaJ"/>
    <property type="match status" value="1"/>
</dbReference>
<dbReference type="Gene3D" id="1.10.287.110">
    <property type="entry name" value="DnaJ domain"/>
    <property type="match status" value="1"/>
</dbReference>
<accession>A0A0G4I5Q7</accession>
<dbReference type="SMART" id="SM00271">
    <property type="entry name" value="DnaJ"/>
    <property type="match status" value="1"/>
</dbReference>
<gene>
    <name evidence="3" type="ORF">Cvel_11204</name>
</gene>
<feature type="compositionally biased region" description="Basic residues" evidence="1">
    <location>
        <begin position="1148"/>
        <end position="1158"/>
    </location>
</feature>
<dbReference type="PROSITE" id="PS50076">
    <property type="entry name" value="DNAJ_2"/>
    <property type="match status" value="1"/>
</dbReference>
<name>A0A0G4I5Q7_9ALVE</name>
<organism evidence="3">
    <name type="scientific">Chromera velia CCMP2878</name>
    <dbReference type="NCBI Taxonomy" id="1169474"/>
    <lineage>
        <taxon>Eukaryota</taxon>
        <taxon>Sar</taxon>
        <taxon>Alveolata</taxon>
        <taxon>Colpodellida</taxon>
        <taxon>Chromeraceae</taxon>
        <taxon>Chromera</taxon>
    </lineage>
</organism>
<dbReference type="PANTHER" id="PTHR44200:SF1">
    <property type="entry name" value="DNAJ HOMOLOG SUBFAMILY C MEMBER 7"/>
    <property type="match status" value="1"/>
</dbReference>
<feature type="region of interest" description="Disordered" evidence="1">
    <location>
        <begin position="151"/>
        <end position="245"/>
    </location>
</feature>
<dbReference type="InterPro" id="IPR052758">
    <property type="entry name" value="SRC_co-chaperone"/>
</dbReference>
<dbReference type="PROSITE" id="PS00636">
    <property type="entry name" value="DNAJ_1"/>
    <property type="match status" value="1"/>
</dbReference>
<dbReference type="SUPFAM" id="SSF46565">
    <property type="entry name" value="Chaperone J-domain"/>
    <property type="match status" value="1"/>
</dbReference>
<feature type="compositionally biased region" description="Basic and acidic residues" evidence="1">
    <location>
        <begin position="86"/>
        <end position="102"/>
    </location>
</feature>
<feature type="region of interest" description="Disordered" evidence="1">
    <location>
        <begin position="1083"/>
        <end position="1123"/>
    </location>
</feature>
<dbReference type="PANTHER" id="PTHR44200">
    <property type="entry name" value="DNAJ HOMOLOG SUBFAMILY C MEMBER 7"/>
    <property type="match status" value="1"/>
</dbReference>
<feature type="region of interest" description="Disordered" evidence="1">
    <location>
        <begin position="583"/>
        <end position="618"/>
    </location>
</feature>
<dbReference type="AlphaFoldDB" id="A0A0G4I5Q7"/>
<dbReference type="InterPro" id="IPR036869">
    <property type="entry name" value="J_dom_sf"/>
</dbReference>